<accession>A0A2R8BKQ7</accession>
<keyword evidence="2" id="KW-1185">Reference proteome</keyword>
<dbReference type="InterPro" id="IPR018912">
    <property type="entry name" value="DUF2478"/>
</dbReference>
<name>A0A2R8BKQ7_9RHOB</name>
<evidence type="ECO:0000313" key="1">
    <source>
        <dbReference type="EMBL" id="SPH24010.1"/>
    </source>
</evidence>
<evidence type="ECO:0008006" key="3">
    <source>
        <dbReference type="Google" id="ProtNLM"/>
    </source>
</evidence>
<reference evidence="1 2" key="1">
    <citation type="submission" date="2018-03" db="EMBL/GenBank/DDBJ databases">
        <authorList>
            <person name="Keele B.F."/>
        </authorList>
    </citation>
    <scope>NUCLEOTIDE SEQUENCE [LARGE SCALE GENOMIC DNA]</scope>
    <source>
        <strain evidence="1 2">CECT 8626</strain>
    </source>
</reference>
<dbReference type="OrthoDB" id="5918880at2"/>
<dbReference type="Pfam" id="PF10649">
    <property type="entry name" value="DUF2478"/>
    <property type="match status" value="1"/>
</dbReference>
<gene>
    <name evidence="1" type="ORF">DEA8626_03057</name>
</gene>
<dbReference type="RefSeq" id="WP_108854086.1">
    <property type="nucleotide sequence ID" value="NZ_OMOQ01000003.1"/>
</dbReference>
<protein>
    <recommendedName>
        <fullName evidence="3">3-dehydroquinate dehydratase</fullName>
    </recommendedName>
</protein>
<dbReference type="Proteomes" id="UP000244924">
    <property type="component" value="Unassembled WGS sequence"/>
</dbReference>
<dbReference type="AlphaFoldDB" id="A0A2R8BKQ7"/>
<organism evidence="1 2">
    <name type="scientific">Albidovulum aquaemixtae</name>
    <dbReference type="NCBI Taxonomy" id="1542388"/>
    <lineage>
        <taxon>Bacteria</taxon>
        <taxon>Pseudomonadati</taxon>
        <taxon>Pseudomonadota</taxon>
        <taxon>Alphaproteobacteria</taxon>
        <taxon>Rhodobacterales</taxon>
        <taxon>Paracoccaceae</taxon>
        <taxon>Albidovulum</taxon>
    </lineage>
</organism>
<dbReference type="EMBL" id="OMOQ01000003">
    <property type="protein sequence ID" value="SPH24010.1"/>
    <property type="molecule type" value="Genomic_DNA"/>
</dbReference>
<sequence length="169" mass="18020">MLGYVVSEGRGAADRCLAAVAERLLAEGWRLAGAIQVNSDRADSARCDMDLHVLGPDRIVRISQNLGALSQGCRLDPAGLEQAVGLVERALDAGPELLIVNKYGKQEIDGRGFRPVIGRSLAQGVPVLTAVNQASLDGFNAFAHDMSERIALDRDAVLGWCRRVARSAA</sequence>
<evidence type="ECO:0000313" key="2">
    <source>
        <dbReference type="Proteomes" id="UP000244924"/>
    </source>
</evidence>
<proteinExistence type="predicted"/>